<dbReference type="RefSeq" id="WP_077425687.1">
    <property type="nucleotide sequence ID" value="NZ_MLHQ01000040.1"/>
</dbReference>
<dbReference type="Gene3D" id="1.10.150.20">
    <property type="entry name" value="5' to 3' exonuclease, C-terminal subdomain"/>
    <property type="match status" value="1"/>
</dbReference>
<dbReference type="InterPro" id="IPR026256">
    <property type="entry name" value="TfoX-like_gammaprotbact"/>
</dbReference>
<dbReference type="GO" id="GO:0030420">
    <property type="term" value="P:establishment of competence for transformation"/>
    <property type="evidence" value="ECO:0007669"/>
    <property type="project" value="InterPro"/>
</dbReference>
<evidence type="ECO:0000259" key="1">
    <source>
        <dbReference type="Pfam" id="PF04993"/>
    </source>
</evidence>
<reference evidence="3 4" key="1">
    <citation type="submission" date="2016-10" db="EMBL/GenBank/DDBJ databases">
        <title>Rodentibacter gen. nov. and new species.</title>
        <authorList>
            <person name="Christensen H."/>
        </authorList>
    </citation>
    <scope>NUCLEOTIDE SEQUENCE [LARGE SCALE GENOMIC DNA]</scope>
    <source>
        <strain evidence="3 4">Ac151</strain>
    </source>
</reference>
<organism evidence="3 4">
    <name type="scientific">Rodentibacter myodis</name>
    <dbReference type="NCBI Taxonomy" id="1907939"/>
    <lineage>
        <taxon>Bacteria</taxon>
        <taxon>Pseudomonadati</taxon>
        <taxon>Pseudomonadota</taxon>
        <taxon>Gammaproteobacteria</taxon>
        <taxon>Pasteurellales</taxon>
        <taxon>Pasteurellaceae</taxon>
        <taxon>Rodentibacter</taxon>
    </lineage>
</organism>
<dbReference type="EMBL" id="MLHQ01000040">
    <property type="protein sequence ID" value="OOF55415.1"/>
    <property type="molecule type" value="Genomic_DNA"/>
</dbReference>
<protein>
    <submittedName>
        <fullName evidence="3">DNA transformation protein</fullName>
    </submittedName>
</protein>
<dbReference type="AlphaFoldDB" id="A0A1V3JF78"/>
<dbReference type="Pfam" id="PF04993">
    <property type="entry name" value="TfoX_N"/>
    <property type="match status" value="1"/>
</dbReference>
<proteinExistence type="predicted"/>
<name>A0A1V3JF78_9PAST</name>
<evidence type="ECO:0000259" key="2">
    <source>
        <dbReference type="Pfam" id="PF04994"/>
    </source>
</evidence>
<comment type="caution">
    <text evidence="3">The sequence shown here is derived from an EMBL/GenBank/DDBJ whole genome shotgun (WGS) entry which is preliminary data.</text>
</comment>
<dbReference type="InterPro" id="IPR007077">
    <property type="entry name" value="TfoX_C"/>
</dbReference>
<evidence type="ECO:0000313" key="4">
    <source>
        <dbReference type="Proteomes" id="UP000188602"/>
    </source>
</evidence>
<dbReference type="InterPro" id="IPR007076">
    <property type="entry name" value="TfoX_N"/>
</dbReference>
<dbReference type="Gene3D" id="3.30.1460.30">
    <property type="entry name" value="YgaC/TfoX-N like chaperone"/>
    <property type="match status" value="1"/>
</dbReference>
<dbReference type="InterPro" id="IPR047525">
    <property type="entry name" value="TfoX-like"/>
</dbReference>
<dbReference type="OrthoDB" id="4225809at2"/>
<feature type="domain" description="TfoX N-terminal" evidence="1">
    <location>
        <begin position="22"/>
        <end position="110"/>
    </location>
</feature>
<dbReference type="SUPFAM" id="SSF159894">
    <property type="entry name" value="YgaC/TfoX-N like"/>
    <property type="match status" value="1"/>
</dbReference>
<dbReference type="PANTHER" id="PTHR36121">
    <property type="entry name" value="PROTEIN SXY"/>
    <property type="match status" value="1"/>
</dbReference>
<dbReference type="Pfam" id="PF04994">
    <property type="entry name" value="TfoX_C"/>
    <property type="match status" value="1"/>
</dbReference>
<gene>
    <name evidence="3" type="ORF">BKL49_11610</name>
</gene>
<dbReference type="PANTHER" id="PTHR36121:SF1">
    <property type="entry name" value="PROTEIN SXY"/>
    <property type="match status" value="1"/>
</dbReference>
<dbReference type="Proteomes" id="UP000188602">
    <property type="component" value="Unassembled WGS sequence"/>
</dbReference>
<evidence type="ECO:0000313" key="3">
    <source>
        <dbReference type="EMBL" id="OOF55415.1"/>
    </source>
</evidence>
<keyword evidence="4" id="KW-1185">Reference proteome</keyword>
<sequence>MTRLNISDEQLANVRELINSLVGNVTSRNLFTGYGLFYNKELMFGLWLNGKIYLQAKGSLAEQLMSMGCTAFTKNEVDAKFVLSDYYWLSKEILNDEVLFRKLLMLSIKQIKDRKIAMALQKANRLKDLPNLSIKYERMLKKVEICDVGMFKSVGAENAIVKLKQIGIPATLQTYWKFAGALLNKKSEFLTKAQKEILLRKLNDVLHKAGLRKYRKIDDE</sequence>
<dbReference type="PIRSF" id="PIRSF028788">
    <property type="entry name" value="TfoX_Sxy"/>
    <property type="match status" value="1"/>
</dbReference>
<feature type="domain" description="TfoX C-terminal" evidence="2">
    <location>
        <begin position="123"/>
        <end position="201"/>
    </location>
</feature>
<accession>A0A1V3JF78</accession>
<dbReference type="STRING" id="1907939.BKL49_11610"/>